<feature type="transmembrane region" description="Helical" evidence="7">
    <location>
        <begin position="110"/>
        <end position="130"/>
    </location>
</feature>
<dbReference type="Pfam" id="PF00528">
    <property type="entry name" value="BPD_transp_1"/>
    <property type="match status" value="1"/>
</dbReference>
<dbReference type="PANTHER" id="PTHR30193:SF37">
    <property type="entry name" value="INNER MEMBRANE ABC TRANSPORTER PERMEASE PROTEIN YCJO"/>
    <property type="match status" value="1"/>
</dbReference>
<name>A0A8J6JM16_9FIRM</name>
<dbReference type="Proteomes" id="UP000607645">
    <property type="component" value="Unassembled WGS sequence"/>
</dbReference>
<evidence type="ECO:0000256" key="7">
    <source>
        <dbReference type="RuleBase" id="RU363032"/>
    </source>
</evidence>
<gene>
    <name evidence="9" type="ORF">H8S62_09760</name>
</gene>
<evidence type="ECO:0000256" key="1">
    <source>
        <dbReference type="ARBA" id="ARBA00004651"/>
    </source>
</evidence>
<sequence length="291" mass="33050">MKNPLRSRSEVILRGTVVCALVIFFVTFFVIPIFMVFGGSFFRWNPLKGQLNFLGLDNWKRVFTSDLFWRSMGNTVFFAAVATVFRVVLGLALASALYSRLIKHKSVYRVLYYLPTITPLVAVAFVWKFIFDPRIGLLDQLLNTNINWLFDSRYAMVAILILTIWKDFGYAVIILLGGMYSLPQDCYEAAEVDGAGAWQRFRRLTLPLLKPTILFIVITSLISYFQTYIPVMVLTQGGPGTQTYLASYLIYEEAFSKYNFGYASALSFVLFIFIALLTGLSFKVSGKSDDT</sequence>
<keyword evidence="10" id="KW-1185">Reference proteome</keyword>
<dbReference type="PROSITE" id="PS50928">
    <property type="entry name" value="ABC_TM1"/>
    <property type="match status" value="1"/>
</dbReference>
<dbReference type="AlphaFoldDB" id="A0A8J6JM16"/>
<dbReference type="InterPro" id="IPR035906">
    <property type="entry name" value="MetI-like_sf"/>
</dbReference>
<dbReference type="GO" id="GO:0055085">
    <property type="term" value="P:transmembrane transport"/>
    <property type="evidence" value="ECO:0007669"/>
    <property type="project" value="InterPro"/>
</dbReference>
<keyword evidence="2 7" id="KW-0813">Transport</keyword>
<comment type="similarity">
    <text evidence="7">Belongs to the binding-protein-dependent transport system permease family.</text>
</comment>
<dbReference type="InterPro" id="IPR000515">
    <property type="entry name" value="MetI-like"/>
</dbReference>
<reference evidence="9" key="1">
    <citation type="submission" date="2020-08" db="EMBL/GenBank/DDBJ databases">
        <title>Genome public.</title>
        <authorList>
            <person name="Liu C."/>
            <person name="Sun Q."/>
        </authorList>
    </citation>
    <scope>NUCLEOTIDE SEQUENCE</scope>
    <source>
        <strain evidence="9">NSJ-52</strain>
    </source>
</reference>
<organism evidence="9 10">
    <name type="scientific">Lawsonibacter faecis</name>
    <dbReference type="NCBI Taxonomy" id="2763052"/>
    <lineage>
        <taxon>Bacteria</taxon>
        <taxon>Bacillati</taxon>
        <taxon>Bacillota</taxon>
        <taxon>Clostridia</taxon>
        <taxon>Eubacteriales</taxon>
        <taxon>Oscillospiraceae</taxon>
        <taxon>Lawsonibacter</taxon>
    </lineage>
</organism>
<protein>
    <submittedName>
        <fullName evidence="9">Sugar ABC transporter permease</fullName>
    </submittedName>
</protein>
<keyword evidence="4 7" id="KW-0812">Transmembrane</keyword>
<evidence type="ECO:0000256" key="5">
    <source>
        <dbReference type="ARBA" id="ARBA00022989"/>
    </source>
</evidence>
<dbReference type="SUPFAM" id="SSF161098">
    <property type="entry name" value="MetI-like"/>
    <property type="match status" value="1"/>
</dbReference>
<evidence type="ECO:0000313" key="10">
    <source>
        <dbReference type="Proteomes" id="UP000607645"/>
    </source>
</evidence>
<feature type="transmembrane region" description="Helical" evidence="7">
    <location>
        <begin position="154"/>
        <end position="176"/>
    </location>
</feature>
<dbReference type="GO" id="GO:0005886">
    <property type="term" value="C:plasma membrane"/>
    <property type="evidence" value="ECO:0007669"/>
    <property type="project" value="UniProtKB-SubCell"/>
</dbReference>
<dbReference type="CDD" id="cd06261">
    <property type="entry name" value="TM_PBP2"/>
    <property type="match status" value="1"/>
</dbReference>
<evidence type="ECO:0000256" key="4">
    <source>
        <dbReference type="ARBA" id="ARBA00022692"/>
    </source>
</evidence>
<evidence type="ECO:0000313" key="9">
    <source>
        <dbReference type="EMBL" id="MBC5737290.1"/>
    </source>
</evidence>
<feature type="domain" description="ABC transmembrane type-1" evidence="8">
    <location>
        <begin position="72"/>
        <end position="281"/>
    </location>
</feature>
<feature type="transmembrane region" description="Helical" evidence="7">
    <location>
        <begin position="12"/>
        <end position="37"/>
    </location>
</feature>
<dbReference type="Gene3D" id="1.10.3720.10">
    <property type="entry name" value="MetI-like"/>
    <property type="match status" value="1"/>
</dbReference>
<dbReference type="EMBL" id="JACOPQ010000006">
    <property type="protein sequence ID" value="MBC5737290.1"/>
    <property type="molecule type" value="Genomic_DNA"/>
</dbReference>
<keyword evidence="5 7" id="KW-1133">Transmembrane helix</keyword>
<feature type="transmembrane region" description="Helical" evidence="7">
    <location>
        <begin position="208"/>
        <end position="229"/>
    </location>
</feature>
<comment type="caution">
    <text evidence="9">The sequence shown here is derived from an EMBL/GenBank/DDBJ whole genome shotgun (WGS) entry which is preliminary data.</text>
</comment>
<evidence type="ECO:0000259" key="8">
    <source>
        <dbReference type="PROSITE" id="PS50928"/>
    </source>
</evidence>
<keyword evidence="3" id="KW-1003">Cell membrane</keyword>
<accession>A0A8J6JM16</accession>
<dbReference type="PANTHER" id="PTHR30193">
    <property type="entry name" value="ABC TRANSPORTER PERMEASE PROTEIN"/>
    <property type="match status" value="1"/>
</dbReference>
<feature type="transmembrane region" description="Helical" evidence="7">
    <location>
        <begin position="76"/>
        <end position="98"/>
    </location>
</feature>
<feature type="transmembrane region" description="Helical" evidence="7">
    <location>
        <begin position="260"/>
        <end position="282"/>
    </location>
</feature>
<keyword evidence="6 7" id="KW-0472">Membrane</keyword>
<evidence type="ECO:0000256" key="6">
    <source>
        <dbReference type="ARBA" id="ARBA00023136"/>
    </source>
</evidence>
<proteinExistence type="inferred from homology"/>
<evidence type="ECO:0000256" key="3">
    <source>
        <dbReference type="ARBA" id="ARBA00022475"/>
    </source>
</evidence>
<evidence type="ECO:0000256" key="2">
    <source>
        <dbReference type="ARBA" id="ARBA00022448"/>
    </source>
</evidence>
<dbReference type="InterPro" id="IPR051393">
    <property type="entry name" value="ABC_transporter_permease"/>
</dbReference>
<comment type="subcellular location">
    <subcellularLocation>
        <location evidence="1 7">Cell membrane</location>
        <topology evidence="1 7">Multi-pass membrane protein</topology>
    </subcellularLocation>
</comment>